<dbReference type="GO" id="GO:0046872">
    <property type="term" value="F:metal ion binding"/>
    <property type="evidence" value="ECO:0007669"/>
    <property type="project" value="UniProtKB-KW"/>
</dbReference>
<dbReference type="InterPro" id="IPR019987">
    <property type="entry name" value="GTP-bd_ribosome_bio_YsxC"/>
</dbReference>
<sequence length="201" mass="23006">MKIIKAEYTVSAVKAEQYPQDGRPEIAFAGRSNVGKSSLINTLVQRKNLARTSSQPGKTQTINFYSVNDLLYLVDLPGYGFARVSRAERERWGRFIEAYLNQRRELVAVVLLVDIRHPPTRDDVMMYDWLCYFNKPTLVVATKADKISRGQWAKHLKIIRNELGLKPEHQLLPFSAETRQGREEVWDWLARAAGITEENGG</sequence>
<evidence type="ECO:0000256" key="7">
    <source>
        <dbReference type="ARBA" id="ARBA00023134"/>
    </source>
</evidence>
<dbReference type="FunFam" id="3.40.50.300:FF:000098">
    <property type="entry name" value="Probable GTP-binding protein EngB"/>
    <property type="match status" value="1"/>
</dbReference>
<gene>
    <name evidence="10" type="primary">engB</name>
    <name evidence="12" type="ORF">SAMN02745885_00153</name>
</gene>
<evidence type="ECO:0000256" key="6">
    <source>
        <dbReference type="ARBA" id="ARBA00022842"/>
    </source>
</evidence>
<proteinExistence type="inferred from homology"/>
<evidence type="ECO:0000256" key="2">
    <source>
        <dbReference type="ARBA" id="ARBA00009638"/>
    </source>
</evidence>
<evidence type="ECO:0000259" key="11">
    <source>
        <dbReference type="PROSITE" id="PS51706"/>
    </source>
</evidence>
<keyword evidence="9 10" id="KW-0131">Cell cycle</keyword>
<keyword evidence="7 10" id="KW-0342">GTP-binding</keyword>
<dbReference type="Proteomes" id="UP000189933">
    <property type="component" value="Unassembled WGS sequence"/>
</dbReference>
<name>A0A1T4LDC5_9FIRM</name>
<dbReference type="PANTHER" id="PTHR11649">
    <property type="entry name" value="MSS1/TRME-RELATED GTP-BINDING PROTEIN"/>
    <property type="match status" value="1"/>
</dbReference>
<keyword evidence="3 10" id="KW-0132">Cell division</keyword>
<dbReference type="GO" id="GO:0005829">
    <property type="term" value="C:cytosol"/>
    <property type="evidence" value="ECO:0007669"/>
    <property type="project" value="TreeGrafter"/>
</dbReference>
<accession>A0A1T4LDC5</accession>
<dbReference type="GO" id="GO:0000917">
    <property type="term" value="P:division septum assembly"/>
    <property type="evidence" value="ECO:0007669"/>
    <property type="project" value="UniProtKB-KW"/>
</dbReference>
<dbReference type="NCBIfam" id="TIGR03598">
    <property type="entry name" value="GTPase_YsxC"/>
    <property type="match status" value="1"/>
</dbReference>
<dbReference type="PANTHER" id="PTHR11649:SF13">
    <property type="entry name" value="ENGB-TYPE G DOMAIN-CONTAINING PROTEIN"/>
    <property type="match status" value="1"/>
</dbReference>
<reference evidence="13" key="1">
    <citation type="submission" date="2017-02" db="EMBL/GenBank/DDBJ databases">
        <authorList>
            <person name="Varghese N."/>
            <person name="Submissions S."/>
        </authorList>
    </citation>
    <scope>NUCLEOTIDE SEQUENCE [LARGE SCALE GENOMIC DNA]</scope>
    <source>
        <strain evidence="13">DSM 16521</strain>
    </source>
</reference>
<evidence type="ECO:0000256" key="4">
    <source>
        <dbReference type="ARBA" id="ARBA00022723"/>
    </source>
</evidence>
<dbReference type="SUPFAM" id="SSF52540">
    <property type="entry name" value="P-loop containing nucleoside triphosphate hydrolases"/>
    <property type="match status" value="1"/>
</dbReference>
<dbReference type="Pfam" id="PF01926">
    <property type="entry name" value="MMR_HSR1"/>
    <property type="match status" value="1"/>
</dbReference>
<protein>
    <recommendedName>
        <fullName evidence="10">Probable GTP-binding protein EngB</fullName>
    </recommendedName>
</protein>
<evidence type="ECO:0000256" key="9">
    <source>
        <dbReference type="ARBA" id="ARBA00023306"/>
    </source>
</evidence>
<organism evidence="12 13">
    <name type="scientific">Carboxydocella sporoproducens DSM 16521</name>
    <dbReference type="NCBI Taxonomy" id="1121270"/>
    <lineage>
        <taxon>Bacteria</taxon>
        <taxon>Bacillati</taxon>
        <taxon>Bacillota</taxon>
        <taxon>Clostridia</taxon>
        <taxon>Eubacteriales</taxon>
        <taxon>Clostridiales Family XVI. Incertae Sedis</taxon>
        <taxon>Carboxydocella</taxon>
    </lineage>
</organism>
<evidence type="ECO:0000313" key="13">
    <source>
        <dbReference type="Proteomes" id="UP000189933"/>
    </source>
</evidence>
<dbReference type="InterPro" id="IPR030393">
    <property type="entry name" value="G_ENGB_dom"/>
</dbReference>
<keyword evidence="13" id="KW-1185">Reference proteome</keyword>
<dbReference type="CDD" id="cd01876">
    <property type="entry name" value="YihA_EngB"/>
    <property type="match status" value="1"/>
</dbReference>
<dbReference type="EMBL" id="FUXM01000001">
    <property type="protein sequence ID" value="SJZ52631.1"/>
    <property type="molecule type" value="Genomic_DNA"/>
</dbReference>
<keyword evidence="5 10" id="KW-0547">Nucleotide-binding</keyword>
<dbReference type="InterPro" id="IPR027417">
    <property type="entry name" value="P-loop_NTPase"/>
</dbReference>
<feature type="domain" description="EngB-type G" evidence="11">
    <location>
        <begin position="22"/>
        <end position="195"/>
    </location>
</feature>
<evidence type="ECO:0000256" key="3">
    <source>
        <dbReference type="ARBA" id="ARBA00022618"/>
    </source>
</evidence>
<evidence type="ECO:0000256" key="5">
    <source>
        <dbReference type="ARBA" id="ARBA00022741"/>
    </source>
</evidence>
<dbReference type="GO" id="GO:0005525">
    <property type="term" value="F:GTP binding"/>
    <property type="evidence" value="ECO:0007669"/>
    <property type="project" value="UniProtKB-UniRule"/>
</dbReference>
<evidence type="ECO:0000256" key="8">
    <source>
        <dbReference type="ARBA" id="ARBA00023210"/>
    </source>
</evidence>
<keyword evidence="6" id="KW-0460">Magnesium</keyword>
<comment type="similarity">
    <text evidence="2 10">Belongs to the TRAFAC class TrmE-Era-EngA-EngB-Septin-like GTPase superfamily. EngB GTPase family.</text>
</comment>
<dbReference type="OrthoDB" id="9804921at2"/>
<dbReference type="HAMAP" id="MF_00321">
    <property type="entry name" value="GTPase_EngB"/>
    <property type="match status" value="1"/>
</dbReference>
<dbReference type="RefSeq" id="WP_078664302.1">
    <property type="nucleotide sequence ID" value="NZ_FUXM01000001.1"/>
</dbReference>
<evidence type="ECO:0000313" key="12">
    <source>
        <dbReference type="EMBL" id="SJZ52631.1"/>
    </source>
</evidence>
<dbReference type="InterPro" id="IPR006073">
    <property type="entry name" value="GTP-bd"/>
</dbReference>
<evidence type="ECO:0000256" key="10">
    <source>
        <dbReference type="HAMAP-Rule" id="MF_00321"/>
    </source>
</evidence>
<comment type="cofactor">
    <cofactor evidence="1">
        <name>Mg(2+)</name>
        <dbReference type="ChEBI" id="CHEBI:18420"/>
    </cofactor>
</comment>
<comment type="function">
    <text evidence="10">Necessary for normal cell division and for the maintenance of normal septation.</text>
</comment>
<keyword evidence="8 10" id="KW-0717">Septation</keyword>
<keyword evidence="4" id="KW-0479">Metal-binding</keyword>
<dbReference type="PROSITE" id="PS51706">
    <property type="entry name" value="G_ENGB"/>
    <property type="match status" value="1"/>
</dbReference>
<dbReference type="AlphaFoldDB" id="A0A1T4LDC5"/>
<evidence type="ECO:0000256" key="1">
    <source>
        <dbReference type="ARBA" id="ARBA00001946"/>
    </source>
</evidence>
<dbReference type="Gene3D" id="3.40.50.300">
    <property type="entry name" value="P-loop containing nucleotide triphosphate hydrolases"/>
    <property type="match status" value="1"/>
</dbReference>